<dbReference type="InterPro" id="IPR001375">
    <property type="entry name" value="Peptidase_S9_cat"/>
</dbReference>
<dbReference type="GO" id="GO:0006508">
    <property type="term" value="P:proteolysis"/>
    <property type="evidence" value="ECO:0007669"/>
    <property type="project" value="InterPro"/>
</dbReference>
<dbReference type="PANTHER" id="PTHR43056">
    <property type="entry name" value="PEPTIDASE S9 PROLYL OLIGOPEPTIDASE"/>
    <property type="match status" value="1"/>
</dbReference>
<dbReference type="InterPro" id="IPR050585">
    <property type="entry name" value="Xaa-Pro_dipeptidyl-ppase/CocE"/>
</dbReference>
<dbReference type="AlphaFoldDB" id="A0AAW0FGH9"/>
<evidence type="ECO:0000259" key="1">
    <source>
        <dbReference type="Pfam" id="PF00326"/>
    </source>
</evidence>
<dbReference type="GO" id="GO:0008236">
    <property type="term" value="F:serine-type peptidase activity"/>
    <property type="evidence" value="ECO:0007669"/>
    <property type="project" value="InterPro"/>
</dbReference>
<protein>
    <recommendedName>
        <fullName evidence="1">Peptidase S9 prolyl oligopeptidase catalytic domain-containing protein</fullName>
    </recommendedName>
</protein>
<name>A0AAW0FGH9_9APHY</name>
<organism evidence="2 3">
    <name type="scientific">Cerrena zonata</name>
    <dbReference type="NCBI Taxonomy" id="2478898"/>
    <lineage>
        <taxon>Eukaryota</taxon>
        <taxon>Fungi</taxon>
        <taxon>Dikarya</taxon>
        <taxon>Basidiomycota</taxon>
        <taxon>Agaricomycotina</taxon>
        <taxon>Agaricomycetes</taxon>
        <taxon>Polyporales</taxon>
        <taxon>Cerrenaceae</taxon>
        <taxon>Cerrena</taxon>
    </lineage>
</organism>
<evidence type="ECO:0000313" key="3">
    <source>
        <dbReference type="Proteomes" id="UP001385951"/>
    </source>
</evidence>
<gene>
    <name evidence="2" type="ORF">QCA50_016138</name>
</gene>
<sequence length="219" mass="24395">MEPAALDWTKQFWTSRGWAHIDVNYGGSSGFGRAYMQSLHGGWGDLDIRDAYESVIELDKLGLADKNRAVVHGGSAGGYAVLQIATSLPTAFAAGSPQYGISEMKKLDDILHKFEYYLCDRLMGGTFQEIPEVWKERSPLYHVDKIKMPMLFLQGKADTIIPADQMIEMVDTVQKGGQNTELVLFDGEGHGWRKTSTVQTVLEKELKFFNTVLGLENSP</sequence>
<proteinExistence type="predicted"/>
<dbReference type="PANTHER" id="PTHR43056:SF5">
    <property type="entry name" value="PEPTIDASE S9 PROLYL OLIGOPEPTIDASE CATALYTIC DOMAIN-CONTAINING PROTEIN"/>
    <property type="match status" value="1"/>
</dbReference>
<dbReference type="EMBL" id="JASBNA010000046">
    <property type="protein sequence ID" value="KAK7680828.1"/>
    <property type="molecule type" value="Genomic_DNA"/>
</dbReference>
<accession>A0AAW0FGH9</accession>
<dbReference type="Proteomes" id="UP001385951">
    <property type="component" value="Unassembled WGS sequence"/>
</dbReference>
<dbReference type="InterPro" id="IPR029058">
    <property type="entry name" value="AB_hydrolase_fold"/>
</dbReference>
<reference evidence="2 3" key="1">
    <citation type="submission" date="2022-09" db="EMBL/GenBank/DDBJ databases">
        <authorList>
            <person name="Palmer J.M."/>
        </authorList>
    </citation>
    <scope>NUCLEOTIDE SEQUENCE [LARGE SCALE GENOMIC DNA]</scope>
    <source>
        <strain evidence="2 3">DSM 7382</strain>
    </source>
</reference>
<dbReference type="SUPFAM" id="SSF53474">
    <property type="entry name" value="alpha/beta-Hydrolases"/>
    <property type="match status" value="1"/>
</dbReference>
<comment type="caution">
    <text evidence="2">The sequence shown here is derived from an EMBL/GenBank/DDBJ whole genome shotgun (WGS) entry which is preliminary data.</text>
</comment>
<feature type="domain" description="Peptidase S9 prolyl oligopeptidase catalytic" evidence="1">
    <location>
        <begin position="6"/>
        <end position="214"/>
    </location>
</feature>
<keyword evidence="3" id="KW-1185">Reference proteome</keyword>
<evidence type="ECO:0000313" key="2">
    <source>
        <dbReference type="EMBL" id="KAK7680828.1"/>
    </source>
</evidence>
<dbReference type="Pfam" id="PF00326">
    <property type="entry name" value="Peptidase_S9"/>
    <property type="match status" value="1"/>
</dbReference>
<dbReference type="Gene3D" id="3.40.50.1820">
    <property type="entry name" value="alpha/beta hydrolase"/>
    <property type="match status" value="1"/>
</dbReference>